<dbReference type="Pfam" id="PF17964">
    <property type="entry name" value="Big_10"/>
    <property type="match status" value="1"/>
</dbReference>
<protein>
    <submittedName>
        <fullName evidence="10">Lipoprotein-anchoring transpeptidase ErfK/SrfK</fullName>
    </submittedName>
</protein>
<organism evidence="10 11">
    <name type="scientific">Tamaricihabitans halophyticus</name>
    <dbReference type="NCBI Taxonomy" id="1262583"/>
    <lineage>
        <taxon>Bacteria</taxon>
        <taxon>Bacillati</taxon>
        <taxon>Actinomycetota</taxon>
        <taxon>Actinomycetes</taxon>
        <taxon>Pseudonocardiales</taxon>
        <taxon>Pseudonocardiaceae</taxon>
        <taxon>Tamaricihabitans</taxon>
    </lineage>
</organism>
<feature type="active site" description="Nucleophile" evidence="7">
    <location>
        <position position="331"/>
    </location>
</feature>
<keyword evidence="5" id="KW-0012">Acyltransferase</keyword>
<dbReference type="GO" id="GO:0071555">
    <property type="term" value="P:cell wall organization"/>
    <property type="evidence" value="ECO:0007669"/>
    <property type="project" value="UniProtKB-UniRule"/>
</dbReference>
<dbReference type="GO" id="GO:0016746">
    <property type="term" value="F:acyltransferase activity"/>
    <property type="evidence" value="ECO:0007669"/>
    <property type="project" value="UniProtKB-KW"/>
</dbReference>
<dbReference type="InterPro" id="IPR050979">
    <property type="entry name" value="LD-transpeptidase"/>
</dbReference>
<keyword evidence="3 7" id="KW-0133">Cell shape</keyword>
<name>A0A4R2QV72_9PSEU</name>
<dbReference type="Proteomes" id="UP000294911">
    <property type="component" value="Unassembled WGS sequence"/>
</dbReference>
<feature type="active site" description="Proton donor/acceptor" evidence="7">
    <location>
        <position position="313"/>
    </location>
</feature>
<dbReference type="AlphaFoldDB" id="A0A4R2QV72"/>
<dbReference type="Gene3D" id="2.60.40.3780">
    <property type="match status" value="1"/>
</dbReference>
<dbReference type="Pfam" id="PF03734">
    <property type="entry name" value="YkuD"/>
    <property type="match status" value="1"/>
</dbReference>
<dbReference type="InterPro" id="IPR041280">
    <property type="entry name" value="Big_10"/>
</dbReference>
<evidence type="ECO:0000313" key="10">
    <source>
        <dbReference type="EMBL" id="TCP52969.1"/>
    </source>
</evidence>
<dbReference type="SUPFAM" id="SSF141523">
    <property type="entry name" value="L,D-transpeptidase catalytic domain-like"/>
    <property type="match status" value="1"/>
</dbReference>
<keyword evidence="8" id="KW-0732">Signal</keyword>
<dbReference type="CDD" id="cd16913">
    <property type="entry name" value="YkuD_like"/>
    <property type="match status" value="1"/>
</dbReference>
<evidence type="ECO:0000256" key="3">
    <source>
        <dbReference type="ARBA" id="ARBA00022960"/>
    </source>
</evidence>
<evidence type="ECO:0000259" key="9">
    <source>
        <dbReference type="PROSITE" id="PS52029"/>
    </source>
</evidence>
<dbReference type="GO" id="GO:0071972">
    <property type="term" value="F:peptidoglycan L,D-transpeptidase activity"/>
    <property type="evidence" value="ECO:0007669"/>
    <property type="project" value="TreeGrafter"/>
</dbReference>
<comment type="caution">
    <text evidence="10">The sequence shown here is derived from an EMBL/GenBank/DDBJ whole genome shotgun (WGS) entry which is preliminary data.</text>
</comment>
<keyword evidence="4 7" id="KW-0573">Peptidoglycan synthesis</keyword>
<proteinExistence type="predicted"/>
<dbReference type="InterPro" id="IPR005490">
    <property type="entry name" value="LD_TPept_cat_dom"/>
</dbReference>
<feature type="domain" description="L,D-TPase catalytic" evidence="9">
    <location>
        <begin position="234"/>
        <end position="355"/>
    </location>
</feature>
<dbReference type="EMBL" id="SLXQ01000005">
    <property type="protein sequence ID" value="TCP52969.1"/>
    <property type="molecule type" value="Genomic_DNA"/>
</dbReference>
<evidence type="ECO:0000313" key="11">
    <source>
        <dbReference type="Proteomes" id="UP000294911"/>
    </source>
</evidence>
<dbReference type="Gene3D" id="2.60.40.3710">
    <property type="match status" value="1"/>
</dbReference>
<dbReference type="Gene3D" id="2.40.440.10">
    <property type="entry name" value="L,D-transpeptidase catalytic domain-like"/>
    <property type="match status" value="1"/>
</dbReference>
<evidence type="ECO:0000256" key="2">
    <source>
        <dbReference type="ARBA" id="ARBA00022679"/>
    </source>
</evidence>
<feature type="signal peptide" evidence="8">
    <location>
        <begin position="1"/>
        <end position="28"/>
    </location>
</feature>
<keyword evidence="10" id="KW-0449">Lipoprotein</keyword>
<dbReference type="GO" id="GO:0005576">
    <property type="term" value="C:extracellular region"/>
    <property type="evidence" value="ECO:0007669"/>
    <property type="project" value="TreeGrafter"/>
</dbReference>
<dbReference type="GO" id="GO:0018104">
    <property type="term" value="P:peptidoglycan-protein cross-linking"/>
    <property type="evidence" value="ECO:0007669"/>
    <property type="project" value="TreeGrafter"/>
</dbReference>
<keyword evidence="2" id="KW-0808">Transferase</keyword>
<feature type="chain" id="PRO_5038336164" evidence="8">
    <location>
        <begin position="29"/>
        <end position="383"/>
    </location>
</feature>
<evidence type="ECO:0000256" key="1">
    <source>
        <dbReference type="ARBA" id="ARBA00004752"/>
    </source>
</evidence>
<gene>
    <name evidence="10" type="ORF">EV191_10530</name>
</gene>
<dbReference type="PANTHER" id="PTHR30582:SF2">
    <property type="entry name" value="L,D-TRANSPEPTIDASE YCIB-RELATED"/>
    <property type="match status" value="1"/>
</dbReference>
<evidence type="ECO:0000256" key="4">
    <source>
        <dbReference type="ARBA" id="ARBA00022984"/>
    </source>
</evidence>
<accession>A0A4R2QV72</accession>
<dbReference type="GO" id="GO:0008360">
    <property type="term" value="P:regulation of cell shape"/>
    <property type="evidence" value="ECO:0007669"/>
    <property type="project" value="UniProtKB-UniRule"/>
</dbReference>
<dbReference type="PROSITE" id="PS51257">
    <property type="entry name" value="PROKAR_LIPOPROTEIN"/>
    <property type="match status" value="1"/>
</dbReference>
<evidence type="ECO:0000256" key="7">
    <source>
        <dbReference type="PROSITE-ProRule" id="PRU01373"/>
    </source>
</evidence>
<dbReference type="PROSITE" id="PS52029">
    <property type="entry name" value="LD_TPASE"/>
    <property type="match status" value="1"/>
</dbReference>
<dbReference type="CDD" id="cd13432">
    <property type="entry name" value="LDT_IgD_like_2"/>
    <property type="match status" value="1"/>
</dbReference>
<sequence>MRRSRTRMAGTALALLAVVGLAACSTGAEGGAEQDAPPVAKVSASVEAKAKDVPVREPITIQAKQGELTEAKLTNEQGKEVEGELAADKASWTSSEPLGYGTTYEYTAKAKGNDGKAVPLEGSFSTIEPSSVVRATLNPTDDQTVGVAMPISVKFEQPIEDKAAAEKALTVETSNDVEGSWAWLHDQQVDWRPKEYWPEHTKVNVSAKLYGVNYGGGAYGKTDVTTKFEIGRNQVVKINTPDHEMKVFEDGNQVTSYPASNGKDADPNLNTPNGTFIVMAKEEVGNFSNPQYGYTDVMKKWAVRFSNHGEFIHENEENAANIGVANTSHGCVNLFEADANEYFHGALIGDPVEVTGSQTTMEAKYEVYDWLIPWEQWQTMSEL</sequence>
<keyword evidence="11" id="KW-1185">Reference proteome</keyword>
<evidence type="ECO:0000256" key="8">
    <source>
        <dbReference type="SAM" id="SignalP"/>
    </source>
</evidence>
<keyword evidence="6 7" id="KW-0961">Cell wall biogenesis/degradation</keyword>
<evidence type="ECO:0000256" key="6">
    <source>
        <dbReference type="ARBA" id="ARBA00023316"/>
    </source>
</evidence>
<comment type="pathway">
    <text evidence="1 7">Cell wall biogenesis; peptidoglycan biosynthesis.</text>
</comment>
<dbReference type="InterPro" id="IPR038063">
    <property type="entry name" value="Transpep_catalytic_dom"/>
</dbReference>
<dbReference type="UniPathway" id="UPA00219"/>
<evidence type="ECO:0000256" key="5">
    <source>
        <dbReference type="ARBA" id="ARBA00023315"/>
    </source>
</evidence>
<dbReference type="PANTHER" id="PTHR30582">
    <property type="entry name" value="L,D-TRANSPEPTIDASE"/>
    <property type="match status" value="1"/>
</dbReference>
<reference evidence="10 11" key="1">
    <citation type="submission" date="2019-03" db="EMBL/GenBank/DDBJ databases">
        <title>Genomic Encyclopedia of Type Strains, Phase IV (KMG-IV): sequencing the most valuable type-strain genomes for metagenomic binning, comparative biology and taxonomic classification.</title>
        <authorList>
            <person name="Goeker M."/>
        </authorList>
    </citation>
    <scope>NUCLEOTIDE SEQUENCE [LARGE SCALE GENOMIC DNA]</scope>
    <source>
        <strain evidence="10 11">DSM 45765</strain>
    </source>
</reference>